<proteinExistence type="predicted"/>
<dbReference type="AlphaFoldDB" id="A0A8D8SQ19"/>
<protein>
    <submittedName>
        <fullName evidence="1">Uncharacterized protein</fullName>
    </submittedName>
</protein>
<organism evidence="1">
    <name type="scientific">Cacopsylla melanoneura</name>
    <dbReference type="NCBI Taxonomy" id="428564"/>
    <lineage>
        <taxon>Eukaryota</taxon>
        <taxon>Metazoa</taxon>
        <taxon>Ecdysozoa</taxon>
        <taxon>Arthropoda</taxon>
        <taxon>Hexapoda</taxon>
        <taxon>Insecta</taxon>
        <taxon>Pterygota</taxon>
        <taxon>Neoptera</taxon>
        <taxon>Paraneoptera</taxon>
        <taxon>Hemiptera</taxon>
        <taxon>Sternorrhyncha</taxon>
        <taxon>Psylloidea</taxon>
        <taxon>Psyllidae</taxon>
        <taxon>Psyllinae</taxon>
        <taxon>Cacopsylla</taxon>
    </lineage>
</organism>
<accession>A0A8D8SQ19</accession>
<dbReference type="EMBL" id="HBUF01226676">
    <property type="protein sequence ID" value="CAG6671699.1"/>
    <property type="molecule type" value="Transcribed_RNA"/>
</dbReference>
<sequence length="135" mass="16068">MRSFFLTNEYFSIASPKEFVTLLILQLSCFEHDTFLIPSQMFIDVHNFLFTRHLQISCSNLGLPLAHDVFPYLSSCELHNYWLDTLLPCCRQSMNRIDFFRFYFHVQLLPNIDHHLLQIFILFLRDIVNLNVPVP</sequence>
<evidence type="ECO:0000313" key="1">
    <source>
        <dbReference type="EMBL" id="CAG6671699.1"/>
    </source>
</evidence>
<name>A0A8D8SQ19_9HEMI</name>
<reference evidence="1" key="1">
    <citation type="submission" date="2021-05" db="EMBL/GenBank/DDBJ databases">
        <authorList>
            <person name="Alioto T."/>
            <person name="Alioto T."/>
            <person name="Gomez Garrido J."/>
        </authorList>
    </citation>
    <scope>NUCLEOTIDE SEQUENCE</scope>
</reference>